<dbReference type="EMBL" id="CM045767">
    <property type="protein sequence ID" value="KAI7996824.1"/>
    <property type="molecule type" value="Genomic_DNA"/>
</dbReference>
<accession>A0ACC0G7J2</accession>
<reference evidence="1 2" key="1">
    <citation type="journal article" date="2022" name="Plant J.">
        <title>Chromosome-level genome of Camellia lanceoleosa provides a valuable resource for understanding genome evolution and self-incompatibility.</title>
        <authorList>
            <person name="Gong W."/>
            <person name="Xiao S."/>
            <person name="Wang L."/>
            <person name="Liao Z."/>
            <person name="Chang Y."/>
            <person name="Mo W."/>
            <person name="Hu G."/>
            <person name="Li W."/>
            <person name="Zhao G."/>
            <person name="Zhu H."/>
            <person name="Hu X."/>
            <person name="Ji K."/>
            <person name="Xiang X."/>
            <person name="Song Q."/>
            <person name="Yuan D."/>
            <person name="Jin S."/>
            <person name="Zhang L."/>
        </authorList>
    </citation>
    <scope>NUCLEOTIDE SEQUENCE [LARGE SCALE GENOMIC DNA]</scope>
    <source>
        <strain evidence="1">SQ_2022a</strain>
    </source>
</reference>
<name>A0ACC0G7J2_9ERIC</name>
<sequence>MGRRRKGGGLPPSMDFKRVLRRHIESCNKHKYATVNEIVSHLRSNFLGYSRQKLQPFITTVQKTLEHIKSTSITSSNQGRPSTSNFVFDDDKHHQHIYPFEC</sequence>
<evidence type="ECO:0000313" key="2">
    <source>
        <dbReference type="Proteomes" id="UP001060215"/>
    </source>
</evidence>
<dbReference type="Proteomes" id="UP001060215">
    <property type="component" value="Chromosome 10"/>
</dbReference>
<protein>
    <submittedName>
        <fullName evidence="1">Uncharacterized protein</fullName>
    </submittedName>
</protein>
<gene>
    <name evidence="1" type="ORF">LOK49_LG10G00795</name>
</gene>
<evidence type="ECO:0000313" key="1">
    <source>
        <dbReference type="EMBL" id="KAI7996824.1"/>
    </source>
</evidence>
<comment type="caution">
    <text evidence="1">The sequence shown here is derived from an EMBL/GenBank/DDBJ whole genome shotgun (WGS) entry which is preliminary data.</text>
</comment>
<proteinExistence type="predicted"/>
<keyword evidence="2" id="KW-1185">Reference proteome</keyword>
<organism evidence="1 2">
    <name type="scientific">Camellia lanceoleosa</name>
    <dbReference type="NCBI Taxonomy" id="1840588"/>
    <lineage>
        <taxon>Eukaryota</taxon>
        <taxon>Viridiplantae</taxon>
        <taxon>Streptophyta</taxon>
        <taxon>Embryophyta</taxon>
        <taxon>Tracheophyta</taxon>
        <taxon>Spermatophyta</taxon>
        <taxon>Magnoliopsida</taxon>
        <taxon>eudicotyledons</taxon>
        <taxon>Gunneridae</taxon>
        <taxon>Pentapetalae</taxon>
        <taxon>asterids</taxon>
        <taxon>Ericales</taxon>
        <taxon>Theaceae</taxon>
        <taxon>Camellia</taxon>
    </lineage>
</organism>